<accession>A0AA38WU65</accession>
<protein>
    <recommendedName>
        <fullName evidence="4">Helitron helicase-like domain-containing protein</fullName>
    </recommendedName>
</protein>
<proteinExistence type="predicted"/>
<evidence type="ECO:0000256" key="1">
    <source>
        <dbReference type="SAM" id="MobiDB-lite"/>
    </source>
</evidence>
<keyword evidence="3" id="KW-1185">Reference proteome</keyword>
<dbReference type="AlphaFoldDB" id="A0AA38WU65"/>
<reference evidence="2" key="1">
    <citation type="submission" date="2023-03" db="EMBL/GenBank/DDBJ databases">
        <title>Chromosome-scale reference genome and RAD-based genetic map of yellow starthistle (Centaurea solstitialis) reveal putative structural variation and QTLs associated with invader traits.</title>
        <authorList>
            <person name="Reatini B."/>
            <person name="Cang F.A."/>
            <person name="Jiang Q."/>
            <person name="Mckibben M.T.W."/>
            <person name="Barker M.S."/>
            <person name="Rieseberg L.H."/>
            <person name="Dlugosch K.M."/>
        </authorList>
    </citation>
    <scope>NUCLEOTIDE SEQUENCE</scope>
    <source>
        <strain evidence="2">CAN-66</strain>
        <tissue evidence="2">Leaf</tissue>
    </source>
</reference>
<dbReference type="EMBL" id="JARYMX010000001">
    <property type="protein sequence ID" value="KAJ9568235.1"/>
    <property type="molecule type" value="Genomic_DNA"/>
</dbReference>
<feature type="region of interest" description="Disordered" evidence="1">
    <location>
        <begin position="1"/>
        <end position="36"/>
    </location>
</feature>
<dbReference type="PANTHER" id="PTHR45786">
    <property type="entry name" value="DNA BINDING PROTEIN-LIKE"/>
    <property type="match status" value="1"/>
</dbReference>
<sequence>MIGDSEMTGVNRGPKKLIGDSEMTGVNRGPKKMIGDSEMTGVNRVAGMSNNRKRDQLKQTGRSLLELLPLTSDILPQVKDCSYCYATKFHSETSNFCCLDGRIVLVNNELPFIMTDLLTSMSDEAKKFRTLIRTYNNLFAFTSLGVKSDCSFSKRNKGIYTFRVQGQVYHFINDLLPENDRAKNLQLYFHDIDNELQNRLTACPRLSEQVIGKCVQYVQQNPYAYFFRNLKDIPNLGDYKIILKTISGQDQRVYNKPEVSQVAAIWVEGENNGEEHQRSIEVKTHSNQSKSIEYYYGCYNALQYPLMFPFGETGWHQGIPKKMNTLTIEKETRLVQQTSLFLLQTL</sequence>
<name>A0AA38WU65_9ASTR</name>
<dbReference type="Proteomes" id="UP001172457">
    <property type="component" value="Chromosome 1"/>
</dbReference>
<organism evidence="2 3">
    <name type="scientific">Centaurea solstitialis</name>
    <name type="common">yellow star-thistle</name>
    <dbReference type="NCBI Taxonomy" id="347529"/>
    <lineage>
        <taxon>Eukaryota</taxon>
        <taxon>Viridiplantae</taxon>
        <taxon>Streptophyta</taxon>
        <taxon>Embryophyta</taxon>
        <taxon>Tracheophyta</taxon>
        <taxon>Spermatophyta</taxon>
        <taxon>Magnoliopsida</taxon>
        <taxon>eudicotyledons</taxon>
        <taxon>Gunneridae</taxon>
        <taxon>Pentapetalae</taxon>
        <taxon>asterids</taxon>
        <taxon>campanulids</taxon>
        <taxon>Asterales</taxon>
        <taxon>Asteraceae</taxon>
        <taxon>Carduoideae</taxon>
        <taxon>Cardueae</taxon>
        <taxon>Centaureinae</taxon>
        <taxon>Centaurea</taxon>
    </lineage>
</organism>
<evidence type="ECO:0008006" key="4">
    <source>
        <dbReference type="Google" id="ProtNLM"/>
    </source>
</evidence>
<dbReference type="PANTHER" id="PTHR45786:SF75">
    <property type="entry name" value="ATP-DEPENDENT DNA HELICASE"/>
    <property type="match status" value="1"/>
</dbReference>
<comment type="caution">
    <text evidence="2">The sequence shown here is derived from an EMBL/GenBank/DDBJ whole genome shotgun (WGS) entry which is preliminary data.</text>
</comment>
<evidence type="ECO:0000313" key="2">
    <source>
        <dbReference type="EMBL" id="KAJ9568235.1"/>
    </source>
</evidence>
<gene>
    <name evidence="2" type="ORF">OSB04_004201</name>
</gene>
<evidence type="ECO:0000313" key="3">
    <source>
        <dbReference type="Proteomes" id="UP001172457"/>
    </source>
</evidence>